<accession>A0ACC2GR52</accession>
<keyword evidence="2" id="KW-1185">Reference proteome</keyword>
<evidence type="ECO:0000313" key="1">
    <source>
        <dbReference type="EMBL" id="KAJ8006093.1"/>
    </source>
</evidence>
<reference evidence="1" key="1">
    <citation type="submission" date="2021-05" db="EMBL/GenBank/DDBJ databases">
        <authorList>
            <person name="Pan Q."/>
            <person name="Jouanno E."/>
            <person name="Zahm M."/>
            <person name="Klopp C."/>
            <person name="Cabau C."/>
            <person name="Louis A."/>
            <person name="Berthelot C."/>
            <person name="Parey E."/>
            <person name="Roest Crollius H."/>
            <person name="Montfort J."/>
            <person name="Robinson-Rechavi M."/>
            <person name="Bouchez O."/>
            <person name="Lampietro C."/>
            <person name="Lopez Roques C."/>
            <person name="Donnadieu C."/>
            <person name="Postlethwait J."/>
            <person name="Bobe J."/>
            <person name="Dillon D."/>
            <person name="Chandos A."/>
            <person name="von Hippel F."/>
            <person name="Guiguen Y."/>
        </authorList>
    </citation>
    <scope>NUCLEOTIDE SEQUENCE</scope>
    <source>
        <strain evidence="1">YG-Jan2019</strain>
    </source>
</reference>
<dbReference type="Proteomes" id="UP001157502">
    <property type="component" value="Chromosome 10"/>
</dbReference>
<protein>
    <submittedName>
        <fullName evidence="1">Uncharacterized protein</fullName>
    </submittedName>
</protein>
<evidence type="ECO:0000313" key="2">
    <source>
        <dbReference type="Proteomes" id="UP001157502"/>
    </source>
</evidence>
<name>A0ACC2GR52_DALPE</name>
<sequence>MATTAAQFSCQIQEGRSRTAGAFYRGEDTSPPTVSVVVPDNSLYHKRHTSTSNRAQSGLAYHVPHAVHLSICHPSSPFSLSVSSGTGTLGVQWRRATGVLARAICSASPRKDRRAAASAARGDVVQKPGRRAADP</sequence>
<proteinExistence type="predicted"/>
<comment type="caution">
    <text evidence="1">The sequence shown here is derived from an EMBL/GenBank/DDBJ whole genome shotgun (WGS) entry which is preliminary data.</text>
</comment>
<dbReference type="EMBL" id="CM055737">
    <property type="protein sequence ID" value="KAJ8006093.1"/>
    <property type="molecule type" value="Genomic_DNA"/>
</dbReference>
<organism evidence="1 2">
    <name type="scientific">Dallia pectoralis</name>
    <name type="common">Alaska blackfish</name>
    <dbReference type="NCBI Taxonomy" id="75939"/>
    <lineage>
        <taxon>Eukaryota</taxon>
        <taxon>Metazoa</taxon>
        <taxon>Chordata</taxon>
        <taxon>Craniata</taxon>
        <taxon>Vertebrata</taxon>
        <taxon>Euteleostomi</taxon>
        <taxon>Actinopterygii</taxon>
        <taxon>Neopterygii</taxon>
        <taxon>Teleostei</taxon>
        <taxon>Protacanthopterygii</taxon>
        <taxon>Esociformes</taxon>
        <taxon>Umbridae</taxon>
        <taxon>Dallia</taxon>
    </lineage>
</organism>
<gene>
    <name evidence="1" type="ORF">DPEC_G00124680</name>
</gene>